<feature type="domain" description="Peptidase M20 dimerisation" evidence="12">
    <location>
        <begin position="209"/>
        <end position="312"/>
    </location>
</feature>
<feature type="binding site" evidence="11">
    <location>
        <position position="200"/>
    </location>
    <ligand>
        <name>Zn(2+)</name>
        <dbReference type="ChEBI" id="CHEBI:29105"/>
        <label>1</label>
    </ligand>
</feature>
<dbReference type="GO" id="GO:0005829">
    <property type="term" value="C:cytosol"/>
    <property type="evidence" value="ECO:0007669"/>
    <property type="project" value="TreeGrafter"/>
</dbReference>
<comment type="cofactor">
    <cofactor evidence="11">
        <name>Zn(2+)</name>
        <dbReference type="ChEBI" id="CHEBI:29105"/>
    </cofactor>
    <text evidence="11">Binds 2 Zn(2+) ions per subunit.</text>
</comment>
<comment type="similarity">
    <text evidence="2">Belongs to the peptidase M20B family.</text>
</comment>
<dbReference type="InterPro" id="IPR011650">
    <property type="entry name" value="Peptidase_M20_dimer"/>
</dbReference>
<feature type="binding site" evidence="11">
    <location>
        <position position="143"/>
    </location>
    <ligand>
        <name>Zn(2+)</name>
        <dbReference type="ChEBI" id="CHEBI:29105"/>
        <label>1</label>
    </ligand>
</feature>
<evidence type="ECO:0000259" key="12">
    <source>
        <dbReference type="Pfam" id="PF07687"/>
    </source>
</evidence>
<evidence type="ECO:0000256" key="7">
    <source>
        <dbReference type="ARBA" id="ARBA00022833"/>
    </source>
</evidence>
<proteinExistence type="inferred from homology"/>
<reference evidence="14" key="1">
    <citation type="submission" date="2022-01" db="EMBL/GenBank/DDBJ databases">
        <title>STING isolate genome collection.</title>
        <authorList>
            <person name="France M."/>
            <person name="Rutt L."/>
            <person name="Humphrys M."/>
            <person name="Ravel J."/>
        </authorList>
    </citation>
    <scope>NUCLEOTIDE SEQUENCE</scope>
    <source>
        <strain evidence="14">C0081E5</strain>
    </source>
</reference>
<keyword evidence="15" id="KW-1185">Reference proteome</keyword>
<dbReference type="AlphaFoldDB" id="A0AAW5WWU5"/>
<dbReference type="SUPFAM" id="SSF55031">
    <property type="entry name" value="Bacterial exopeptidase dimerisation domain"/>
    <property type="match status" value="1"/>
</dbReference>
<dbReference type="GO" id="GO:0008270">
    <property type="term" value="F:zinc ion binding"/>
    <property type="evidence" value="ECO:0007669"/>
    <property type="project" value="InterPro"/>
</dbReference>
<dbReference type="SUPFAM" id="SSF53187">
    <property type="entry name" value="Zn-dependent exopeptidases"/>
    <property type="match status" value="1"/>
</dbReference>
<reference evidence="13 15" key="2">
    <citation type="submission" date="2022-01" db="EMBL/GenBank/DDBJ databases">
        <title>VMRC isolate genome collection.</title>
        <authorList>
            <person name="France M."/>
            <person name="Rutt L."/>
            <person name="Humphrys M."/>
            <person name="Ravel J."/>
        </authorList>
    </citation>
    <scope>NUCLEOTIDE SEQUENCE [LARGE SCALE GENOMIC DNA]</scope>
    <source>
        <strain evidence="13 15">C0172B4</strain>
    </source>
</reference>
<keyword evidence="4" id="KW-0645">Protease</keyword>
<dbReference type="Gene3D" id="3.30.70.360">
    <property type="match status" value="1"/>
</dbReference>
<feature type="binding site" evidence="11">
    <location>
        <position position="382"/>
    </location>
    <ligand>
        <name>Zn(2+)</name>
        <dbReference type="ChEBI" id="CHEBI:29105"/>
        <label>2</label>
    </ligand>
</feature>
<feature type="active site" evidence="10">
    <location>
        <position position="85"/>
    </location>
</feature>
<evidence type="ECO:0000313" key="13">
    <source>
        <dbReference type="EMBL" id="MCZ3621758.1"/>
    </source>
</evidence>
<dbReference type="EMBL" id="JAKHEY010000002">
    <property type="protein sequence ID" value="MCZ9678011.1"/>
    <property type="molecule type" value="Genomic_DNA"/>
</dbReference>
<dbReference type="GO" id="GO:0006508">
    <property type="term" value="P:proteolysis"/>
    <property type="evidence" value="ECO:0007669"/>
    <property type="project" value="UniProtKB-UniRule"/>
</dbReference>
<evidence type="ECO:0000256" key="11">
    <source>
        <dbReference type="PIRSR" id="PIRSR037215-2"/>
    </source>
</evidence>
<dbReference type="NCBIfam" id="NF009920">
    <property type="entry name" value="PRK13381.1"/>
    <property type="match status" value="1"/>
</dbReference>
<keyword evidence="7 11" id="KW-0862">Zinc</keyword>
<dbReference type="PANTHER" id="PTHR42994">
    <property type="entry name" value="PEPTIDASE T"/>
    <property type="match status" value="1"/>
</dbReference>
<feature type="active site" description="Proton acceptor" evidence="10">
    <location>
        <position position="177"/>
    </location>
</feature>
<dbReference type="InterPro" id="IPR001261">
    <property type="entry name" value="ArgE/DapE_CS"/>
</dbReference>
<dbReference type="PROSITE" id="PS00759">
    <property type="entry name" value="ARGE_DAPE_CPG2_2"/>
    <property type="match status" value="1"/>
</dbReference>
<evidence type="ECO:0000256" key="8">
    <source>
        <dbReference type="ARBA" id="ARBA00023049"/>
    </source>
</evidence>
<evidence type="ECO:0000313" key="15">
    <source>
        <dbReference type="Proteomes" id="UP001211420"/>
    </source>
</evidence>
<evidence type="ECO:0000256" key="2">
    <source>
        <dbReference type="ARBA" id="ARBA00009692"/>
    </source>
</evidence>
<dbReference type="NCBIfam" id="NF003976">
    <property type="entry name" value="PRK05469.1"/>
    <property type="match status" value="1"/>
</dbReference>
<keyword evidence="3 14" id="KW-0031">Aminopeptidase</keyword>
<keyword evidence="5 11" id="KW-0479">Metal-binding</keyword>
<gene>
    <name evidence="14" type="primary">pepT</name>
    <name evidence="13" type="ORF">L2772_02595</name>
    <name evidence="14" type="ORF">L2Z99_02790</name>
</gene>
<feature type="binding site" evidence="11">
    <location>
        <position position="83"/>
    </location>
    <ligand>
        <name>Zn(2+)</name>
        <dbReference type="ChEBI" id="CHEBI:29105"/>
        <label>1</label>
    </ligand>
</feature>
<dbReference type="EC" id="3.4.11.4" evidence="9"/>
<sequence length="421" mass="46683">MNIDQKYIQDKFIEYCEVDTRSYFESETVPTSVGQAELLQLLKQELLELGLSQISYSPKDAYLLGKIPATTSKKVTAIGFVAHVDTADYNSKNIKVRVHKNYDGRDIRLDKSHVLSSKQFPSLKKVIGHTLLTASGDTLLGADDKAGIAGALGMAKYLLSHPEIEHGDIWLAFGPDEEIGKGAARFDVKRFPVEFAYTLDNGDIGDIAYETFNAASATVTFAGTVVHPGEAYGLMVNAGLMANEFIAALPKDFVPEKSKGYDGFYLVTDFSGNVDQAMVNLIIRSFDTEDFLARKQFLKTLANKINAKYGKGRVKIEMRDQYKSPGDLIKQNPYVVNLVHHAYKQLNITAKHIPFRGGTDGDFISEKGIPTPNLFNGGANFHGPYEYVTIENMAKLSEVLVEISKLHVHLNDCRDETPLKR</sequence>
<dbReference type="Pfam" id="PF01546">
    <property type="entry name" value="Peptidase_M20"/>
    <property type="match status" value="1"/>
</dbReference>
<feature type="binding site" evidence="11">
    <location>
        <position position="178"/>
    </location>
    <ligand>
        <name>Zn(2+)</name>
        <dbReference type="ChEBI" id="CHEBI:29105"/>
        <label>2</label>
    </ligand>
</feature>
<keyword evidence="8" id="KW-0482">Metalloprotease</keyword>
<dbReference type="InterPro" id="IPR036264">
    <property type="entry name" value="Bact_exopeptidase_dim_dom"/>
</dbReference>
<accession>A0AAW5WWU5</accession>
<dbReference type="InterPro" id="IPR002933">
    <property type="entry name" value="Peptidase_M20"/>
</dbReference>
<evidence type="ECO:0000256" key="3">
    <source>
        <dbReference type="ARBA" id="ARBA00022438"/>
    </source>
</evidence>
<evidence type="ECO:0000256" key="4">
    <source>
        <dbReference type="ARBA" id="ARBA00022670"/>
    </source>
</evidence>
<dbReference type="NCBIfam" id="TIGR01882">
    <property type="entry name" value="peptidase-T"/>
    <property type="match status" value="1"/>
</dbReference>
<evidence type="ECO:0000313" key="16">
    <source>
        <dbReference type="Proteomes" id="UP001211566"/>
    </source>
</evidence>
<organism evidence="14 16">
    <name type="scientific">Lactobacillus mulieris</name>
    <dbReference type="NCBI Taxonomy" id="2508708"/>
    <lineage>
        <taxon>Bacteria</taxon>
        <taxon>Bacillati</taxon>
        <taxon>Bacillota</taxon>
        <taxon>Bacilli</taxon>
        <taxon>Lactobacillales</taxon>
        <taxon>Lactobacillaceae</taxon>
        <taxon>Lactobacillus</taxon>
    </lineage>
</organism>
<evidence type="ECO:0000313" key="14">
    <source>
        <dbReference type="EMBL" id="MCZ9678011.1"/>
    </source>
</evidence>
<evidence type="ECO:0000256" key="9">
    <source>
        <dbReference type="NCBIfam" id="TIGR01882"/>
    </source>
</evidence>
<evidence type="ECO:0000256" key="1">
    <source>
        <dbReference type="ARBA" id="ARBA00000870"/>
    </source>
</evidence>
<dbReference type="PROSITE" id="PS00758">
    <property type="entry name" value="ARGE_DAPE_CPG2_1"/>
    <property type="match status" value="1"/>
</dbReference>
<dbReference type="EMBL" id="JAKHPW010000002">
    <property type="protein sequence ID" value="MCZ3621758.1"/>
    <property type="molecule type" value="Genomic_DNA"/>
</dbReference>
<evidence type="ECO:0000256" key="5">
    <source>
        <dbReference type="ARBA" id="ARBA00022723"/>
    </source>
</evidence>
<dbReference type="GO" id="GO:0006518">
    <property type="term" value="P:peptide metabolic process"/>
    <property type="evidence" value="ECO:0007669"/>
    <property type="project" value="InterPro"/>
</dbReference>
<dbReference type="PIRSF" id="PIRSF037215">
    <property type="entry name" value="Peptidase_M20B"/>
    <property type="match status" value="1"/>
</dbReference>
<evidence type="ECO:0000256" key="10">
    <source>
        <dbReference type="PIRSR" id="PIRSR037215-1"/>
    </source>
</evidence>
<dbReference type="Gene3D" id="3.40.630.10">
    <property type="entry name" value="Zn peptidases"/>
    <property type="match status" value="1"/>
</dbReference>
<dbReference type="InterPro" id="IPR010161">
    <property type="entry name" value="Peptidase_M20B"/>
</dbReference>
<keyword evidence="6 14" id="KW-0378">Hydrolase</keyword>
<dbReference type="GO" id="GO:0045148">
    <property type="term" value="F:tripeptide aminopeptidase activity"/>
    <property type="evidence" value="ECO:0007669"/>
    <property type="project" value="UniProtKB-UniRule"/>
</dbReference>
<comment type="caution">
    <text evidence="14">The sequence shown here is derived from an EMBL/GenBank/DDBJ whole genome shotgun (WGS) entry which is preliminary data.</text>
</comment>
<dbReference type="Proteomes" id="UP001211420">
    <property type="component" value="Unassembled WGS sequence"/>
</dbReference>
<dbReference type="PANTHER" id="PTHR42994:SF1">
    <property type="entry name" value="PEPTIDASE T"/>
    <property type="match status" value="1"/>
</dbReference>
<comment type="catalytic activity">
    <reaction evidence="1">
        <text>Release of the N-terminal residue from a tripeptide.</text>
        <dbReference type="EC" id="3.4.11.4"/>
    </reaction>
</comment>
<name>A0AAW5WWU5_9LACO</name>
<evidence type="ECO:0000256" key="6">
    <source>
        <dbReference type="ARBA" id="ARBA00022801"/>
    </source>
</evidence>
<dbReference type="Proteomes" id="UP001211566">
    <property type="component" value="Unassembled WGS sequence"/>
</dbReference>
<dbReference type="Pfam" id="PF07687">
    <property type="entry name" value="M20_dimer"/>
    <property type="match status" value="1"/>
</dbReference>
<dbReference type="GO" id="GO:0008237">
    <property type="term" value="F:metallopeptidase activity"/>
    <property type="evidence" value="ECO:0007669"/>
    <property type="project" value="UniProtKB-KW"/>
</dbReference>
<protein>
    <recommendedName>
        <fullName evidence="9">Peptidase T</fullName>
        <ecNumber evidence="9">3.4.11.4</ecNumber>
    </recommendedName>
</protein>
<feature type="binding site" evidence="11">
    <location>
        <position position="143"/>
    </location>
    <ligand>
        <name>Zn(2+)</name>
        <dbReference type="ChEBI" id="CHEBI:29105"/>
        <label>2</label>
    </ligand>
</feature>
<dbReference type="RefSeq" id="WP_269254385.1">
    <property type="nucleotide sequence ID" value="NZ_JAKHEY010000002.1"/>
</dbReference>